<dbReference type="PANTHER" id="PTHR14226:SF29">
    <property type="entry name" value="NEUROPATHY TARGET ESTERASE SWS"/>
    <property type="match status" value="1"/>
</dbReference>
<evidence type="ECO:0000256" key="5">
    <source>
        <dbReference type="SAM" id="SignalP"/>
    </source>
</evidence>
<dbReference type="SUPFAM" id="SSF52151">
    <property type="entry name" value="FabD/lysophospholipase-like"/>
    <property type="match status" value="1"/>
</dbReference>
<feature type="short sequence motif" description="DGA/G" evidence="4">
    <location>
        <begin position="196"/>
        <end position="198"/>
    </location>
</feature>
<organism evidence="7 8">
    <name type="scientific">Vibrio amylolyticus</name>
    <dbReference type="NCBI Taxonomy" id="2847292"/>
    <lineage>
        <taxon>Bacteria</taxon>
        <taxon>Pseudomonadati</taxon>
        <taxon>Pseudomonadota</taxon>
        <taxon>Gammaproteobacteria</taxon>
        <taxon>Vibrionales</taxon>
        <taxon>Vibrionaceae</taxon>
        <taxon>Vibrio</taxon>
    </lineage>
</organism>
<dbReference type="RefSeq" id="WP_248007856.1">
    <property type="nucleotide sequence ID" value="NZ_JAJHVV010000003.1"/>
</dbReference>
<reference evidence="7" key="1">
    <citation type="submission" date="2021-11" db="EMBL/GenBank/DDBJ databases">
        <title>Vibrio ZSDE26 sp. nov. and Vibrio ZSDZ34 sp. nov., isolated from coastal seawater in Qingdao.</title>
        <authorList>
            <person name="Zhang P."/>
        </authorList>
    </citation>
    <scope>NUCLEOTIDE SEQUENCE</scope>
    <source>
        <strain evidence="7">ZSDE26</strain>
    </source>
</reference>
<feature type="active site" description="Proton acceptor" evidence="4">
    <location>
        <position position="196"/>
    </location>
</feature>
<name>A0A9X1XJ13_9VIBR</name>
<keyword evidence="3 4" id="KW-0443">Lipid metabolism</keyword>
<proteinExistence type="predicted"/>
<dbReference type="EMBL" id="JAJHVV010000003">
    <property type="protein sequence ID" value="MCK6262743.1"/>
    <property type="molecule type" value="Genomic_DNA"/>
</dbReference>
<dbReference type="InterPro" id="IPR050301">
    <property type="entry name" value="NTE"/>
</dbReference>
<evidence type="ECO:0000256" key="4">
    <source>
        <dbReference type="PROSITE-ProRule" id="PRU01161"/>
    </source>
</evidence>
<keyword evidence="1 4" id="KW-0378">Hydrolase</keyword>
<dbReference type="AlphaFoldDB" id="A0A9X1XJ13"/>
<dbReference type="Proteomes" id="UP001139559">
    <property type="component" value="Unassembled WGS sequence"/>
</dbReference>
<keyword evidence="5" id="KW-0732">Signal</keyword>
<keyword evidence="2 4" id="KW-0442">Lipid degradation</keyword>
<accession>A0A9X1XJ13</accession>
<evidence type="ECO:0000313" key="8">
    <source>
        <dbReference type="Proteomes" id="UP001139559"/>
    </source>
</evidence>
<evidence type="ECO:0000259" key="6">
    <source>
        <dbReference type="PROSITE" id="PS51635"/>
    </source>
</evidence>
<dbReference type="InterPro" id="IPR002641">
    <property type="entry name" value="PNPLA_dom"/>
</dbReference>
<dbReference type="PROSITE" id="PS51257">
    <property type="entry name" value="PROKAR_LIPOPROTEIN"/>
    <property type="match status" value="1"/>
</dbReference>
<evidence type="ECO:0000256" key="1">
    <source>
        <dbReference type="ARBA" id="ARBA00022801"/>
    </source>
</evidence>
<feature type="short sequence motif" description="GXSXG" evidence="4">
    <location>
        <begin position="82"/>
        <end position="86"/>
    </location>
</feature>
<comment type="caution">
    <text evidence="7">The sequence shown here is derived from an EMBL/GenBank/DDBJ whole genome shotgun (WGS) entry which is preliminary data.</text>
</comment>
<dbReference type="GO" id="GO:0016787">
    <property type="term" value="F:hydrolase activity"/>
    <property type="evidence" value="ECO:0007669"/>
    <property type="project" value="UniProtKB-UniRule"/>
</dbReference>
<protein>
    <submittedName>
        <fullName evidence="7">Patatin-like phospholipase family protein</fullName>
    </submittedName>
</protein>
<feature type="short sequence motif" description="GXGXXG" evidence="4">
    <location>
        <begin position="55"/>
        <end position="60"/>
    </location>
</feature>
<evidence type="ECO:0000256" key="2">
    <source>
        <dbReference type="ARBA" id="ARBA00022963"/>
    </source>
</evidence>
<dbReference type="GO" id="GO:0016042">
    <property type="term" value="P:lipid catabolic process"/>
    <property type="evidence" value="ECO:0007669"/>
    <property type="project" value="UniProtKB-UniRule"/>
</dbReference>
<feature type="chain" id="PRO_5040747121" evidence="5">
    <location>
        <begin position="20"/>
        <end position="306"/>
    </location>
</feature>
<dbReference type="PANTHER" id="PTHR14226">
    <property type="entry name" value="NEUROPATHY TARGET ESTERASE/SWISS CHEESE D.MELANOGASTER"/>
    <property type="match status" value="1"/>
</dbReference>
<feature type="domain" description="PNPLA" evidence="6">
    <location>
        <begin position="51"/>
        <end position="209"/>
    </location>
</feature>
<feature type="active site" description="Nucleophile" evidence="4">
    <location>
        <position position="84"/>
    </location>
</feature>
<dbReference type="Pfam" id="PF01734">
    <property type="entry name" value="Patatin"/>
    <property type="match status" value="1"/>
</dbReference>
<evidence type="ECO:0000313" key="7">
    <source>
        <dbReference type="EMBL" id="MCK6262743.1"/>
    </source>
</evidence>
<dbReference type="Gene3D" id="3.40.1090.10">
    <property type="entry name" value="Cytosolic phospholipase A2 catalytic domain"/>
    <property type="match status" value="2"/>
</dbReference>
<keyword evidence="8" id="KW-1185">Reference proteome</keyword>
<dbReference type="InterPro" id="IPR016035">
    <property type="entry name" value="Acyl_Trfase/lysoPLipase"/>
</dbReference>
<sequence>MNKALLLILAFTITGCATSNDYPNLNTLSEYEIPIQVDDQKQVENSKTLGIAFGGGGVRGFVHLGVIKALEESGIKADLVTGSSAGSIAASLYASGLPYSEIEAIVHDVSEYQLADIVISRKGVVNGQKLAKWINESVPQENLNQMPIPIGITATDLTHKESVLILDGNPGEAVQTSSSVPAAFVPVKNKGRLLVDGALLTVVPVNYARTMGADIVIGVDIHCDAEPDVKNSRRHVAINTLRMLTCKLSEPEMQSADVLIRPDFEPESEISFGDKDEAIEAGYQATIEKLPEILALIGSTNDHYIE</sequence>
<dbReference type="PROSITE" id="PS51635">
    <property type="entry name" value="PNPLA"/>
    <property type="match status" value="1"/>
</dbReference>
<feature type="signal peptide" evidence="5">
    <location>
        <begin position="1"/>
        <end position="19"/>
    </location>
</feature>
<evidence type="ECO:0000256" key="3">
    <source>
        <dbReference type="ARBA" id="ARBA00023098"/>
    </source>
</evidence>
<gene>
    <name evidence="7" type="ORF">KP803_05580</name>
</gene>